<feature type="transmembrane region" description="Helical" evidence="7">
    <location>
        <begin position="291"/>
        <end position="317"/>
    </location>
</feature>
<feature type="transmembrane region" description="Helical" evidence="7">
    <location>
        <begin position="157"/>
        <end position="176"/>
    </location>
</feature>
<keyword evidence="5 7" id="KW-0472">Membrane</keyword>
<dbReference type="Pfam" id="PF07690">
    <property type="entry name" value="MFS_1"/>
    <property type="match status" value="1"/>
</dbReference>
<dbReference type="PANTHER" id="PTHR23501">
    <property type="entry name" value="MAJOR FACILITATOR SUPERFAMILY"/>
    <property type="match status" value="1"/>
</dbReference>
<keyword evidence="2" id="KW-0813">Transport</keyword>
<feature type="transmembrane region" description="Helical" evidence="7">
    <location>
        <begin position="67"/>
        <end position="85"/>
    </location>
</feature>
<keyword evidence="3 7" id="KW-0812">Transmembrane</keyword>
<dbReference type="GO" id="GO:0022857">
    <property type="term" value="F:transmembrane transporter activity"/>
    <property type="evidence" value="ECO:0007669"/>
    <property type="project" value="InterPro"/>
</dbReference>
<evidence type="ECO:0000256" key="1">
    <source>
        <dbReference type="ARBA" id="ARBA00004127"/>
    </source>
</evidence>
<evidence type="ECO:0000256" key="7">
    <source>
        <dbReference type="SAM" id="Phobius"/>
    </source>
</evidence>
<evidence type="ECO:0000313" key="9">
    <source>
        <dbReference type="EMBL" id="KAF9151328.1"/>
    </source>
</evidence>
<evidence type="ECO:0000259" key="8">
    <source>
        <dbReference type="PROSITE" id="PS50850"/>
    </source>
</evidence>
<proteinExistence type="predicted"/>
<sequence length="391" mass="41825">MDKPASFTTPSDSVITILDVPEKTTLDTPSSPLQSLPPSSKSNIEAPGATPGPGQSLPPQMGGDNGVVTPPFKELIVVLIGLIYGRFSDIFGRKTTYLFAIVVFLIGSALCGASQNMTMLIISRGLSGIGAGGIMSTAMIIVAGLVSLRDRGKYQGLFGGVFAVSSVIGPLLGGVFSDHATWRWAFFINLPIGIITLAVIVKLLHLPHVKGSFKEKVKRIDALGAITLVIGLTLVLLALNWGGSTHPWNSSLIIGLFCGGFAVLLVFCMIEWKQAAEPIIPFRLFKNRTNVAVFTSSFFLGTGFLGIMFFMPLYFQIVRQESATIAGLEMLPLVAGMMTTSISSGNMISKWGQYRPFIWVGFVLATTGIGLLTLLQVDSNRGSQIGFMLII</sequence>
<dbReference type="SUPFAM" id="SSF103473">
    <property type="entry name" value="MFS general substrate transporter"/>
    <property type="match status" value="2"/>
</dbReference>
<feature type="transmembrane region" description="Helical" evidence="7">
    <location>
        <begin position="323"/>
        <end position="345"/>
    </location>
</feature>
<feature type="transmembrane region" description="Helical" evidence="7">
    <location>
        <begin position="97"/>
        <end position="115"/>
    </location>
</feature>
<comment type="subcellular location">
    <subcellularLocation>
        <location evidence="1">Endomembrane system</location>
        <topology evidence="1">Multi-pass membrane protein</topology>
    </subcellularLocation>
</comment>
<dbReference type="InterPro" id="IPR011701">
    <property type="entry name" value="MFS"/>
</dbReference>
<dbReference type="GO" id="GO:0012505">
    <property type="term" value="C:endomembrane system"/>
    <property type="evidence" value="ECO:0007669"/>
    <property type="project" value="UniProtKB-SubCell"/>
</dbReference>
<feature type="transmembrane region" description="Helical" evidence="7">
    <location>
        <begin position="357"/>
        <end position="377"/>
    </location>
</feature>
<dbReference type="AlphaFoldDB" id="A0A9P5RZF0"/>
<evidence type="ECO:0000313" key="10">
    <source>
        <dbReference type="Proteomes" id="UP000748756"/>
    </source>
</evidence>
<feature type="domain" description="Major facilitator superfamily (MFS) profile" evidence="8">
    <location>
        <begin position="1"/>
        <end position="391"/>
    </location>
</feature>
<dbReference type="InterPro" id="IPR036259">
    <property type="entry name" value="MFS_trans_sf"/>
</dbReference>
<dbReference type="InterPro" id="IPR020846">
    <property type="entry name" value="MFS_dom"/>
</dbReference>
<organism evidence="9 10">
    <name type="scientific">Linnemannia schmuckeri</name>
    <dbReference type="NCBI Taxonomy" id="64567"/>
    <lineage>
        <taxon>Eukaryota</taxon>
        <taxon>Fungi</taxon>
        <taxon>Fungi incertae sedis</taxon>
        <taxon>Mucoromycota</taxon>
        <taxon>Mortierellomycotina</taxon>
        <taxon>Mortierellomycetes</taxon>
        <taxon>Mortierellales</taxon>
        <taxon>Mortierellaceae</taxon>
        <taxon>Linnemannia</taxon>
    </lineage>
</organism>
<evidence type="ECO:0000256" key="4">
    <source>
        <dbReference type="ARBA" id="ARBA00022989"/>
    </source>
</evidence>
<keyword evidence="4 7" id="KW-1133">Transmembrane helix</keyword>
<feature type="transmembrane region" description="Helical" evidence="7">
    <location>
        <begin position="121"/>
        <end position="145"/>
    </location>
</feature>
<evidence type="ECO:0000256" key="6">
    <source>
        <dbReference type="SAM" id="MobiDB-lite"/>
    </source>
</evidence>
<feature type="compositionally biased region" description="Polar residues" evidence="6">
    <location>
        <begin position="1"/>
        <end position="14"/>
    </location>
</feature>
<protein>
    <recommendedName>
        <fullName evidence="8">Major facilitator superfamily (MFS) profile domain-containing protein</fullName>
    </recommendedName>
</protein>
<dbReference type="PANTHER" id="PTHR23501:SF191">
    <property type="entry name" value="VACUOLAR BASIC AMINO ACID TRANSPORTER 4"/>
    <property type="match status" value="1"/>
</dbReference>
<dbReference type="Proteomes" id="UP000748756">
    <property type="component" value="Unassembled WGS sequence"/>
</dbReference>
<feature type="transmembrane region" description="Helical" evidence="7">
    <location>
        <begin position="248"/>
        <end position="270"/>
    </location>
</feature>
<dbReference type="OrthoDB" id="10021397at2759"/>
<name>A0A9P5RZF0_9FUNG</name>
<accession>A0A9P5RZF0</accession>
<keyword evidence="10" id="KW-1185">Reference proteome</keyword>
<dbReference type="Gene3D" id="1.20.1250.20">
    <property type="entry name" value="MFS general substrate transporter like domains"/>
    <property type="match status" value="1"/>
</dbReference>
<dbReference type="GO" id="GO:0005886">
    <property type="term" value="C:plasma membrane"/>
    <property type="evidence" value="ECO:0007669"/>
    <property type="project" value="TreeGrafter"/>
</dbReference>
<feature type="transmembrane region" description="Helical" evidence="7">
    <location>
        <begin position="222"/>
        <end position="242"/>
    </location>
</feature>
<reference evidence="9" key="1">
    <citation type="journal article" date="2020" name="Fungal Divers.">
        <title>Resolving the Mortierellaceae phylogeny through synthesis of multi-gene phylogenetics and phylogenomics.</title>
        <authorList>
            <person name="Vandepol N."/>
            <person name="Liber J."/>
            <person name="Desiro A."/>
            <person name="Na H."/>
            <person name="Kennedy M."/>
            <person name="Barry K."/>
            <person name="Grigoriev I.V."/>
            <person name="Miller A.N."/>
            <person name="O'Donnell K."/>
            <person name="Stajich J.E."/>
            <person name="Bonito G."/>
        </authorList>
    </citation>
    <scope>NUCLEOTIDE SEQUENCE</scope>
    <source>
        <strain evidence="9">NRRL 6426</strain>
    </source>
</reference>
<feature type="region of interest" description="Disordered" evidence="6">
    <location>
        <begin position="1"/>
        <end position="64"/>
    </location>
</feature>
<feature type="transmembrane region" description="Helical" evidence="7">
    <location>
        <begin position="182"/>
        <end position="201"/>
    </location>
</feature>
<feature type="non-terminal residue" evidence="9">
    <location>
        <position position="1"/>
    </location>
</feature>
<dbReference type="EMBL" id="JAAAUQ010000331">
    <property type="protein sequence ID" value="KAF9151328.1"/>
    <property type="molecule type" value="Genomic_DNA"/>
</dbReference>
<comment type="caution">
    <text evidence="9">The sequence shown here is derived from an EMBL/GenBank/DDBJ whole genome shotgun (WGS) entry which is preliminary data.</text>
</comment>
<evidence type="ECO:0000256" key="5">
    <source>
        <dbReference type="ARBA" id="ARBA00023136"/>
    </source>
</evidence>
<evidence type="ECO:0000256" key="3">
    <source>
        <dbReference type="ARBA" id="ARBA00022692"/>
    </source>
</evidence>
<gene>
    <name evidence="9" type="ORF">BG015_006809</name>
</gene>
<feature type="compositionally biased region" description="Low complexity" evidence="6">
    <location>
        <begin position="26"/>
        <end position="42"/>
    </location>
</feature>
<evidence type="ECO:0000256" key="2">
    <source>
        <dbReference type="ARBA" id="ARBA00022448"/>
    </source>
</evidence>
<dbReference type="PROSITE" id="PS50850">
    <property type="entry name" value="MFS"/>
    <property type="match status" value="1"/>
</dbReference>
<dbReference type="Gene3D" id="1.20.1720.10">
    <property type="entry name" value="Multidrug resistance protein D"/>
    <property type="match status" value="1"/>
</dbReference>